<dbReference type="PANTHER" id="PTHR23026:SF123">
    <property type="entry name" value="NAD(P)H NITROREDUCTASE RV3131-RELATED"/>
    <property type="match status" value="1"/>
</dbReference>
<feature type="domain" description="Nitroreductase" evidence="1">
    <location>
        <begin position="249"/>
        <end position="308"/>
    </location>
</feature>
<gene>
    <name evidence="2" type="ORF">OU415_06870</name>
</gene>
<name>A0ABT4UTU4_9PSEU</name>
<dbReference type="Proteomes" id="UP001210380">
    <property type="component" value="Unassembled WGS sequence"/>
</dbReference>
<keyword evidence="3" id="KW-1185">Reference proteome</keyword>
<dbReference type="Gene3D" id="3.40.109.10">
    <property type="entry name" value="NADH Oxidase"/>
    <property type="match status" value="1"/>
</dbReference>
<dbReference type="RefSeq" id="WP_270947730.1">
    <property type="nucleotide sequence ID" value="NZ_JAQGLA010000007.1"/>
</dbReference>
<dbReference type="InterPro" id="IPR000415">
    <property type="entry name" value="Nitroreductase-like"/>
</dbReference>
<sequence length="331" mass="36196">MPAFPAAFGLTSGQVEQAVRLAGMAPSLHNSQPWRFRIMPHLIELHADPKYRLPAADPEERELRLACGAALFNFRLALAQAGIRPLVTLLPHLRAATALAEIRSGGHEEPRPADVQLCEAIPRRHSHRQPFRNTPVSAEDKHLLVRAAQGEHTWLHVMRADQLDVLEGLVHRANRAQMADERFRAELATWVGRGDDSAEGVPLSAAGPKPEPQDQWVHRDFTGGLTAREPGTKFESHPLLVLLCSRTGGPEAELRSGQALQRLWLTATARGLAASMISQVLEVPETRQSVQELLGEQAAPQALLRIGHGAATAASPRREPADLLIDSASER</sequence>
<evidence type="ECO:0000259" key="1">
    <source>
        <dbReference type="Pfam" id="PF00881"/>
    </source>
</evidence>
<evidence type="ECO:0000313" key="3">
    <source>
        <dbReference type="Proteomes" id="UP001210380"/>
    </source>
</evidence>
<dbReference type="NCBIfam" id="NF047509">
    <property type="entry name" value="Rv3131_FMN_oxido"/>
    <property type="match status" value="1"/>
</dbReference>
<evidence type="ECO:0000313" key="2">
    <source>
        <dbReference type="EMBL" id="MDA3625150.1"/>
    </source>
</evidence>
<dbReference type="SUPFAM" id="SSF55469">
    <property type="entry name" value="FMN-dependent nitroreductase-like"/>
    <property type="match status" value="2"/>
</dbReference>
<protein>
    <submittedName>
        <fullName evidence="2">Nitroreductase family protein</fullName>
    </submittedName>
</protein>
<dbReference type="InterPro" id="IPR050627">
    <property type="entry name" value="Nitroreductase/BluB"/>
</dbReference>
<dbReference type="Pfam" id="PF00881">
    <property type="entry name" value="Nitroreductase"/>
    <property type="match status" value="1"/>
</dbReference>
<dbReference type="PANTHER" id="PTHR23026">
    <property type="entry name" value="NADPH NITROREDUCTASE"/>
    <property type="match status" value="1"/>
</dbReference>
<accession>A0ABT4UTU4</accession>
<proteinExistence type="predicted"/>
<dbReference type="InterPro" id="IPR029479">
    <property type="entry name" value="Nitroreductase"/>
</dbReference>
<reference evidence="2 3" key="1">
    <citation type="submission" date="2022-11" db="EMBL/GenBank/DDBJ databases">
        <title>Draft genome sequence of Saccharopolyspora sp. WRP15-2 isolated from rhizosphere soils of wild rice in Thailand.</title>
        <authorList>
            <person name="Duangmal K."/>
            <person name="Kammanee S."/>
            <person name="Muangham S."/>
        </authorList>
    </citation>
    <scope>NUCLEOTIDE SEQUENCE [LARGE SCALE GENOMIC DNA]</scope>
    <source>
        <strain evidence="2 3">WRP15-2</strain>
    </source>
</reference>
<organism evidence="2 3">
    <name type="scientific">Saccharopolyspora oryzae</name>
    <dbReference type="NCBI Taxonomy" id="2997343"/>
    <lineage>
        <taxon>Bacteria</taxon>
        <taxon>Bacillati</taxon>
        <taxon>Actinomycetota</taxon>
        <taxon>Actinomycetes</taxon>
        <taxon>Pseudonocardiales</taxon>
        <taxon>Pseudonocardiaceae</taxon>
        <taxon>Saccharopolyspora</taxon>
    </lineage>
</organism>
<comment type="caution">
    <text evidence="2">The sequence shown here is derived from an EMBL/GenBank/DDBJ whole genome shotgun (WGS) entry which is preliminary data.</text>
</comment>
<dbReference type="EMBL" id="JAQGLA010000007">
    <property type="protein sequence ID" value="MDA3625150.1"/>
    <property type="molecule type" value="Genomic_DNA"/>
</dbReference>